<name>A0A7W7S6Z1_9ACTN</name>
<organism evidence="1 2">
    <name type="scientific">Kitasatospora gansuensis</name>
    <dbReference type="NCBI Taxonomy" id="258050"/>
    <lineage>
        <taxon>Bacteria</taxon>
        <taxon>Bacillati</taxon>
        <taxon>Actinomycetota</taxon>
        <taxon>Actinomycetes</taxon>
        <taxon>Kitasatosporales</taxon>
        <taxon>Streptomycetaceae</taxon>
        <taxon>Kitasatospora</taxon>
    </lineage>
</organism>
<accession>A0A7W7S6Z1</accession>
<gene>
    <name evidence="1" type="ORF">F4556_000182</name>
</gene>
<keyword evidence="2" id="KW-1185">Reference proteome</keyword>
<dbReference type="Proteomes" id="UP000573327">
    <property type="component" value="Unassembled WGS sequence"/>
</dbReference>
<dbReference type="EMBL" id="JACHJR010000001">
    <property type="protein sequence ID" value="MBB4944647.1"/>
    <property type="molecule type" value="Genomic_DNA"/>
</dbReference>
<protein>
    <recommendedName>
        <fullName evidence="3">EcsC family protein</fullName>
    </recommendedName>
</protein>
<proteinExistence type="predicted"/>
<evidence type="ECO:0008006" key="3">
    <source>
        <dbReference type="Google" id="ProtNLM"/>
    </source>
</evidence>
<reference evidence="1 2" key="1">
    <citation type="submission" date="2020-08" db="EMBL/GenBank/DDBJ databases">
        <title>Sequencing the genomes of 1000 actinobacteria strains.</title>
        <authorList>
            <person name="Klenk H.-P."/>
        </authorList>
    </citation>
    <scope>NUCLEOTIDE SEQUENCE [LARGE SCALE GENOMIC DNA]</scope>
    <source>
        <strain evidence="1 2">DSM 44786</strain>
    </source>
</reference>
<dbReference type="AlphaFoldDB" id="A0A7W7S6Z1"/>
<comment type="caution">
    <text evidence="1">The sequence shown here is derived from an EMBL/GenBank/DDBJ whole genome shotgun (WGS) entry which is preliminary data.</text>
</comment>
<sequence length="288" mass="29935">MRRRRQKDSVPEPGGEDVAGELAALSAEMERTPPETSPVLQEAWYRRKGGQQARALVGSLTRVLGRSGLAAAKGAGYGGKALADRLVLAAPRIPIRSLATLRAQHPTAATPEELAELITLGACRSSAALGAGAGAAAMLPVPPAMPVEIAAETLSVAAVEIKLIAELHEIYGMPAVGTVAQRAGAYLTAWADGRGIDRAALIRPAGLAAMAVGSEVRQKLRKRLTRSTLRKLPSLTPLLIGAGIGATMNRRDTRRLADQVRADLAGRKALDPGYWAAAAPSGGQAVES</sequence>
<evidence type="ECO:0000313" key="2">
    <source>
        <dbReference type="Proteomes" id="UP000573327"/>
    </source>
</evidence>
<evidence type="ECO:0000313" key="1">
    <source>
        <dbReference type="EMBL" id="MBB4944647.1"/>
    </source>
</evidence>
<dbReference type="RefSeq" id="WP_184910740.1">
    <property type="nucleotide sequence ID" value="NZ_JACHJR010000001.1"/>
</dbReference>